<dbReference type="InterPro" id="IPR038765">
    <property type="entry name" value="Papain-like_cys_pep_sf"/>
</dbReference>
<keyword evidence="5" id="KW-0808">Transferase</keyword>
<protein>
    <recommendedName>
        <fullName evidence="2">non-specific serine/threonine protein kinase</fullName>
        <ecNumber evidence="2">2.7.11.1</ecNumber>
    </recommendedName>
</protein>
<dbReference type="PROSITE" id="PS00639">
    <property type="entry name" value="THIOL_PROTEASE_HIS"/>
    <property type="match status" value="1"/>
</dbReference>
<dbReference type="PANTHER" id="PTHR27002:SF936">
    <property type="entry name" value="OS08G0179000 PROTEIN"/>
    <property type="match status" value="1"/>
</dbReference>
<dbReference type="Pfam" id="PF07714">
    <property type="entry name" value="PK_Tyr_Ser-Thr"/>
    <property type="match status" value="1"/>
</dbReference>
<evidence type="ECO:0000256" key="4">
    <source>
        <dbReference type="ARBA" id="ARBA00022527"/>
    </source>
</evidence>
<dbReference type="FunFam" id="1.10.510.10:FF:000060">
    <property type="entry name" value="G-type lectin S-receptor-like serine/threonine-protein kinase"/>
    <property type="match status" value="1"/>
</dbReference>
<evidence type="ECO:0000256" key="1">
    <source>
        <dbReference type="ARBA" id="ARBA00004251"/>
    </source>
</evidence>
<dbReference type="GO" id="GO:0051707">
    <property type="term" value="P:response to other organism"/>
    <property type="evidence" value="ECO:0007669"/>
    <property type="project" value="UniProtKB-ARBA"/>
</dbReference>
<accession>N1QPF3</accession>
<evidence type="ECO:0000313" key="15">
    <source>
        <dbReference type="EnsemblPlants" id="EMT01195"/>
    </source>
</evidence>
<dbReference type="GO" id="GO:0008234">
    <property type="term" value="F:cysteine-type peptidase activity"/>
    <property type="evidence" value="ECO:0007669"/>
    <property type="project" value="InterPro"/>
</dbReference>
<evidence type="ECO:0000256" key="9">
    <source>
        <dbReference type="ARBA" id="ARBA00022840"/>
    </source>
</evidence>
<dbReference type="Gene3D" id="3.90.70.10">
    <property type="entry name" value="Cysteine proteinases"/>
    <property type="match status" value="1"/>
</dbReference>
<dbReference type="InterPro" id="IPR011009">
    <property type="entry name" value="Kinase-like_dom_sf"/>
</dbReference>
<dbReference type="AlphaFoldDB" id="N1QPF3"/>
<evidence type="ECO:0000256" key="11">
    <source>
        <dbReference type="ARBA" id="ARBA00023170"/>
    </source>
</evidence>
<keyword evidence="12" id="KW-0325">Glycoprotein</keyword>
<dbReference type="PROSITE" id="PS50011">
    <property type="entry name" value="PROTEIN_KINASE_DOM"/>
    <property type="match status" value="1"/>
</dbReference>
<keyword evidence="9" id="KW-0067">ATP-binding</keyword>
<organism evidence="15">
    <name type="scientific">Aegilops tauschii</name>
    <name type="common">Tausch's goatgrass</name>
    <name type="synonym">Aegilops squarrosa</name>
    <dbReference type="NCBI Taxonomy" id="37682"/>
    <lineage>
        <taxon>Eukaryota</taxon>
        <taxon>Viridiplantae</taxon>
        <taxon>Streptophyta</taxon>
        <taxon>Embryophyta</taxon>
        <taxon>Tracheophyta</taxon>
        <taxon>Spermatophyta</taxon>
        <taxon>Magnoliopsida</taxon>
        <taxon>Liliopsida</taxon>
        <taxon>Poales</taxon>
        <taxon>Poaceae</taxon>
        <taxon>BOP clade</taxon>
        <taxon>Pooideae</taxon>
        <taxon>Triticodae</taxon>
        <taxon>Triticeae</taxon>
        <taxon>Triticinae</taxon>
        <taxon>Aegilops</taxon>
    </lineage>
</organism>
<dbReference type="Gene3D" id="3.30.200.20">
    <property type="entry name" value="Phosphorylase Kinase, domain 1"/>
    <property type="match status" value="1"/>
</dbReference>
<dbReference type="CDD" id="cd14066">
    <property type="entry name" value="STKc_IRAK"/>
    <property type="match status" value="1"/>
</dbReference>
<dbReference type="GO" id="GO:0005524">
    <property type="term" value="F:ATP binding"/>
    <property type="evidence" value="ECO:0007669"/>
    <property type="project" value="UniProtKB-UniRule"/>
</dbReference>
<dbReference type="PROSITE" id="PS50948">
    <property type="entry name" value="PAN"/>
    <property type="match status" value="1"/>
</dbReference>
<dbReference type="InterPro" id="IPR000668">
    <property type="entry name" value="Peptidase_C1A_C"/>
</dbReference>
<keyword evidence="3" id="KW-1003">Cell membrane</keyword>
<comment type="catalytic activity">
    <reaction evidence="13">
        <text>L-threonyl-[protein] + ATP = O-phospho-L-threonyl-[protein] + ADP + H(+)</text>
        <dbReference type="Rhea" id="RHEA:46608"/>
        <dbReference type="Rhea" id="RHEA-COMP:11060"/>
        <dbReference type="Rhea" id="RHEA-COMP:11605"/>
        <dbReference type="ChEBI" id="CHEBI:15378"/>
        <dbReference type="ChEBI" id="CHEBI:30013"/>
        <dbReference type="ChEBI" id="CHEBI:30616"/>
        <dbReference type="ChEBI" id="CHEBI:61977"/>
        <dbReference type="ChEBI" id="CHEBI:456216"/>
        <dbReference type="EC" id="2.7.11.1"/>
    </reaction>
</comment>
<reference evidence="15" key="1">
    <citation type="submission" date="2015-06" db="UniProtKB">
        <authorList>
            <consortium name="EnsemblPlants"/>
        </authorList>
    </citation>
    <scope>IDENTIFICATION</scope>
</reference>
<dbReference type="InterPro" id="IPR008271">
    <property type="entry name" value="Ser/Thr_kinase_AS"/>
</dbReference>
<dbReference type="FunFam" id="2.90.10.10:FF:000014">
    <property type="entry name" value="Serine/threonine-protein kinase"/>
    <property type="match status" value="1"/>
</dbReference>
<keyword evidence="10" id="KW-1015">Disulfide bond</keyword>
<dbReference type="Gene3D" id="2.90.10.10">
    <property type="entry name" value="Bulb-type lectin domain"/>
    <property type="match status" value="1"/>
</dbReference>
<evidence type="ECO:0000256" key="12">
    <source>
        <dbReference type="ARBA" id="ARBA00023180"/>
    </source>
</evidence>
<dbReference type="GO" id="GO:0004674">
    <property type="term" value="F:protein serine/threonine kinase activity"/>
    <property type="evidence" value="ECO:0007669"/>
    <property type="project" value="UniProtKB-KW"/>
</dbReference>
<keyword evidence="11" id="KW-0675">Receptor</keyword>
<dbReference type="CDD" id="cd01098">
    <property type="entry name" value="PAN_AP_plant"/>
    <property type="match status" value="1"/>
</dbReference>
<evidence type="ECO:0000256" key="5">
    <source>
        <dbReference type="ARBA" id="ARBA00022679"/>
    </source>
</evidence>
<keyword evidence="3" id="KW-0472">Membrane</keyword>
<proteinExistence type="predicted"/>
<dbReference type="ExpressionAtlas" id="N1QPF3">
    <property type="expression patterns" value="baseline"/>
</dbReference>
<dbReference type="Gene3D" id="1.10.510.10">
    <property type="entry name" value="Transferase(Phosphotransferase) domain 1"/>
    <property type="match status" value="1"/>
</dbReference>
<evidence type="ECO:0000256" key="13">
    <source>
        <dbReference type="ARBA" id="ARBA00047899"/>
    </source>
</evidence>
<dbReference type="EnsemblPlants" id="EMT01195">
    <property type="protein sequence ID" value="EMT01195"/>
    <property type="gene ID" value="F775_20404"/>
</dbReference>
<dbReference type="FunFam" id="3.30.200.20:FF:000402">
    <property type="entry name" value="Serine/threonine-protein kinase"/>
    <property type="match status" value="1"/>
</dbReference>
<dbReference type="SMART" id="SM00645">
    <property type="entry name" value="Pept_C1"/>
    <property type="match status" value="1"/>
</dbReference>
<keyword evidence="4" id="KW-0723">Serine/threonine-protein kinase</keyword>
<dbReference type="SMART" id="SM00108">
    <property type="entry name" value="B_lectin"/>
    <property type="match status" value="1"/>
</dbReference>
<dbReference type="InterPro" id="IPR017441">
    <property type="entry name" value="Protein_kinase_ATP_BS"/>
</dbReference>
<dbReference type="SMART" id="SM00473">
    <property type="entry name" value="PAN_AP"/>
    <property type="match status" value="1"/>
</dbReference>
<evidence type="ECO:0000256" key="10">
    <source>
        <dbReference type="ARBA" id="ARBA00023157"/>
    </source>
</evidence>
<evidence type="ECO:0000256" key="6">
    <source>
        <dbReference type="ARBA" id="ARBA00022729"/>
    </source>
</evidence>
<sequence length="1066" mass="118934">MAPHPLPMFVLLSLICLCRSDDRLTPAKPLSAGDKLVSDNGVFALGFFSPTNSTAGSYVGIWYNNIPKRTYVWVANRDKPITNGSPGKLVVTNNSDLVLSDSQGRTLWTTMNNFTTGATGTSAVLLDSGNLVIRSPSGTDIWQSFHYPTDTILPGMQLPLSTDDDLYTRLVAWRGPDDPAPSNYSLGGDSSSDLQVVIWNGTRPYWRRAAWDGALVTALYQSSTGFIMTQTTVDIGGKFYLTFTVSNGSPSTRMILHYTGMFQFLAWNSTSSSWEVFIERPNPICDRYAYCGPFGYCDATETVPKCNCLSGYEPDGANFSRGCRRKEEPTCSGGDTFSTLRGMKTPDKFVYVRNRSFDQCEAECRNNCSCTAYAFSNMKNGSTSSDQSRCLIWLGELVDTGKFRDGSGENLYLRLARSAVDRESNVLKIALPVIASILILACISLVWICKSRGKRRIKETKNKYTGQLSKKSKSNELENETIELPYICFEDVVTATDNFSDYNMLGKGGFGKVYKGRLEGGNEVAVKRLSKSSGQGADEFRNEVVLIAKLQHRNLVRLLGYCTHEDEKLLLYEYLPNKSLDTFLFDATRNGVLDWPTRFKVIKGIARGLLYLHQDSRLTIIHRDLKASNVLLDAEMNPKISDFGMARIFGGNEQQANTIRVVGTYGYMSPEYAMEGSFSVKSDTYSFGVLLLEIVSGLKISSSNLIMDFPSLIAYAWSLWKDGNARKLVDSSIVENCPLHGVLRCIQLGLLCVQDDPDARPLMSSTVFMLENETAPLPTPKEPVYFRKRKRFRYFVNFNGLPFVFTLSSGRGHLIKQLFPLEEFSASQLPWYGKVLEVQVQPRQKSQKSEASVDLSVSIRKLERTNDSGWPLLPEEAGVKQQWFQAAVSDRESSQRSNAGDAAGHRFGFLRRYLRPRNMALAAWHGLFVFGLWICVKEIGRIAPSEIDWVEAGVVSPIVRKQQNCALEKAVAKQPVVVSIQSLDDLQKYKGGILDYEPNGDYTGSRHAVLIVGYGTDSDGVKYWRFKNSWGEDWGEGGFGRIRRHIADKRVVVGLLPSEISSDLDI</sequence>
<evidence type="ECO:0000256" key="7">
    <source>
        <dbReference type="ARBA" id="ARBA00022741"/>
    </source>
</evidence>
<dbReference type="CDD" id="cd00028">
    <property type="entry name" value="B_lectin"/>
    <property type="match status" value="1"/>
</dbReference>
<dbReference type="GO" id="GO:0006508">
    <property type="term" value="P:proteolysis"/>
    <property type="evidence" value="ECO:0007669"/>
    <property type="project" value="InterPro"/>
</dbReference>
<name>N1QPF3_AEGTA</name>
<keyword evidence="6" id="KW-0732">Signal</keyword>
<comment type="subcellular location">
    <subcellularLocation>
        <location evidence="1">Cell membrane</location>
        <topology evidence="1">Single-pass type I membrane protein</topology>
    </subcellularLocation>
</comment>
<dbReference type="InterPro" id="IPR000858">
    <property type="entry name" value="S_locus_glycoprot_dom"/>
</dbReference>
<dbReference type="InterPro" id="IPR001480">
    <property type="entry name" value="Bulb-type_lectin_dom"/>
</dbReference>
<dbReference type="PROSITE" id="PS00107">
    <property type="entry name" value="PROTEIN_KINASE_ATP"/>
    <property type="match status" value="1"/>
</dbReference>
<evidence type="ECO:0000256" key="8">
    <source>
        <dbReference type="ARBA" id="ARBA00022777"/>
    </source>
</evidence>
<dbReference type="GO" id="GO:0005886">
    <property type="term" value="C:plasma membrane"/>
    <property type="evidence" value="ECO:0007669"/>
    <property type="project" value="UniProtKB-SubCell"/>
</dbReference>
<evidence type="ECO:0000256" key="3">
    <source>
        <dbReference type="ARBA" id="ARBA00022475"/>
    </source>
</evidence>
<dbReference type="Pfam" id="PF00954">
    <property type="entry name" value="S_locus_glycop"/>
    <property type="match status" value="1"/>
</dbReference>
<keyword evidence="7" id="KW-0547">Nucleotide-binding</keyword>
<dbReference type="SUPFAM" id="SSF56112">
    <property type="entry name" value="Protein kinase-like (PK-like)"/>
    <property type="match status" value="1"/>
</dbReference>
<dbReference type="Pfam" id="PF08276">
    <property type="entry name" value="PAN_2"/>
    <property type="match status" value="1"/>
</dbReference>
<dbReference type="PANTHER" id="PTHR27002">
    <property type="entry name" value="RECEPTOR-LIKE SERINE/THREONINE-PROTEIN KINASE SD1-8"/>
    <property type="match status" value="1"/>
</dbReference>
<dbReference type="InterPro" id="IPR003609">
    <property type="entry name" value="Pan_app"/>
</dbReference>
<dbReference type="InterPro" id="IPR000719">
    <property type="entry name" value="Prot_kinase_dom"/>
</dbReference>
<dbReference type="InterPro" id="IPR025660">
    <property type="entry name" value="Pept_his_AS"/>
</dbReference>
<dbReference type="Pfam" id="PF00112">
    <property type="entry name" value="Peptidase_C1"/>
    <property type="match status" value="1"/>
</dbReference>
<dbReference type="SMART" id="SM00220">
    <property type="entry name" value="S_TKc"/>
    <property type="match status" value="1"/>
</dbReference>
<keyword evidence="8" id="KW-0418">Kinase</keyword>
<dbReference type="InterPro" id="IPR036426">
    <property type="entry name" value="Bulb-type_lectin_dom_sf"/>
</dbReference>
<dbReference type="SUPFAM" id="SSF51110">
    <property type="entry name" value="alpha-D-mannose-specific plant lectins"/>
    <property type="match status" value="1"/>
</dbReference>
<dbReference type="EC" id="2.7.11.1" evidence="2"/>
<dbReference type="InterPro" id="IPR001245">
    <property type="entry name" value="Ser-Thr/Tyr_kinase_cat_dom"/>
</dbReference>
<dbReference type="PROSITE" id="PS50927">
    <property type="entry name" value="BULB_LECTIN"/>
    <property type="match status" value="1"/>
</dbReference>
<evidence type="ECO:0000256" key="14">
    <source>
        <dbReference type="ARBA" id="ARBA00048679"/>
    </source>
</evidence>
<comment type="catalytic activity">
    <reaction evidence="14">
        <text>L-seryl-[protein] + ATP = O-phospho-L-seryl-[protein] + ADP + H(+)</text>
        <dbReference type="Rhea" id="RHEA:17989"/>
        <dbReference type="Rhea" id="RHEA-COMP:9863"/>
        <dbReference type="Rhea" id="RHEA-COMP:11604"/>
        <dbReference type="ChEBI" id="CHEBI:15378"/>
        <dbReference type="ChEBI" id="CHEBI:29999"/>
        <dbReference type="ChEBI" id="CHEBI:30616"/>
        <dbReference type="ChEBI" id="CHEBI:83421"/>
        <dbReference type="ChEBI" id="CHEBI:456216"/>
        <dbReference type="EC" id="2.7.11.1"/>
    </reaction>
</comment>
<dbReference type="SUPFAM" id="SSF54001">
    <property type="entry name" value="Cysteine proteinases"/>
    <property type="match status" value="1"/>
</dbReference>
<dbReference type="Pfam" id="PF01453">
    <property type="entry name" value="B_lectin"/>
    <property type="match status" value="1"/>
</dbReference>
<dbReference type="PROSITE" id="PS00108">
    <property type="entry name" value="PROTEIN_KINASE_ST"/>
    <property type="match status" value="1"/>
</dbReference>
<dbReference type="GO" id="GO:0048544">
    <property type="term" value="P:recognition of pollen"/>
    <property type="evidence" value="ECO:0007669"/>
    <property type="project" value="InterPro"/>
</dbReference>
<evidence type="ECO:0000256" key="2">
    <source>
        <dbReference type="ARBA" id="ARBA00012513"/>
    </source>
</evidence>